<evidence type="ECO:0000313" key="2">
    <source>
        <dbReference type="Proteomes" id="UP001177003"/>
    </source>
</evidence>
<dbReference type="InterPro" id="IPR045283">
    <property type="entry name" value="AT3G44326-like"/>
</dbReference>
<evidence type="ECO:0000313" key="1">
    <source>
        <dbReference type="EMBL" id="CAI9268273.1"/>
    </source>
</evidence>
<dbReference type="InterPro" id="IPR036047">
    <property type="entry name" value="F-box-like_dom_sf"/>
</dbReference>
<dbReference type="PANTHER" id="PTHR33736:SF13">
    <property type="entry name" value="OS11G0155100 PROTEIN"/>
    <property type="match status" value="1"/>
</dbReference>
<dbReference type="SUPFAM" id="SSF81383">
    <property type="entry name" value="F-box domain"/>
    <property type="match status" value="1"/>
</dbReference>
<dbReference type="EMBL" id="OX465077">
    <property type="protein sequence ID" value="CAI9268273.1"/>
    <property type="molecule type" value="Genomic_DNA"/>
</dbReference>
<reference evidence="1" key="1">
    <citation type="submission" date="2023-04" db="EMBL/GenBank/DDBJ databases">
        <authorList>
            <person name="Vijverberg K."/>
            <person name="Xiong W."/>
            <person name="Schranz E."/>
        </authorList>
    </citation>
    <scope>NUCLEOTIDE SEQUENCE</scope>
</reference>
<organism evidence="1 2">
    <name type="scientific">Lactuca saligna</name>
    <name type="common">Willowleaf lettuce</name>
    <dbReference type="NCBI Taxonomy" id="75948"/>
    <lineage>
        <taxon>Eukaryota</taxon>
        <taxon>Viridiplantae</taxon>
        <taxon>Streptophyta</taxon>
        <taxon>Embryophyta</taxon>
        <taxon>Tracheophyta</taxon>
        <taxon>Spermatophyta</taxon>
        <taxon>Magnoliopsida</taxon>
        <taxon>eudicotyledons</taxon>
        <taxon>Gunneridae</taxon>
        <taxon>Pentapetalae</taxon>
        <taxon>asterids</taxon>
        <taxon>campanulids</taxon>
        <taxon>Asterales</taxon>
        <taxon>Asteraceae</taxon>
        <taxon>Cichorioideae</taxon>
        <taxon>Cichorieae</taxon>
        <taxon>Lactucinae</taxon>
        <taxon>Lactuca</taxon>
    </lineage>
</organism>
<name>A0AA35VWB5_LACSI</name>
<protein>
    <recommendedName>
        <fullName evidence="3">F-box domain-containing protein</fullName>
    </recommendedName>
</protein>
<accession>A0AA35VWB5</accession>
<sequence length="330" mass="36845">MFTTPPPETTMNQRATTGISSLPTDILESHILTRLDGQTLASATCTSISLSAGGNHNHQLWSNVCHSTWPSTTGNRVGKIISTFSDNKNGPRSFFSQSFPLPAPEPTAVSPPPYPTRSLPASELISAVDIYYRNKPILTKTEETETTSDWFRCSPFRIDLLDPKEVISTQIQQPTGEETCTALMDDMTLSWILIDPVNKQSVNLSSHKPVSVHRHWLSGEVQLCFVSILGVGGAVVQVGIAVICSGSEDGEMQVREVTMEVEDMDGKHLNGRDSMVILRRVMEGKRGSGLDRVEEARMRHRRVLRWRVICRTSTLKVLRRKTSFIRHYLR</sequence>
<proteinExistence type="predicted"/>
<gene>
    <name evidence="1" type="ORF">LSALG_LOCUS8706</name>
</gene>
<keyword evidence="2" id="KW-1185">Reference proteome</keyword>
<evidence type="ECO:0008006" key="3">
    <source>
        <dbReference type="Google" id="ProtNLM"/>
    </source>
</evidence>
<dbReference type="AlphaFoldDB" id="A0AA35VWB5"/>
<dbReference type="Proteomes" id="UP001177003">
    <property type="component" value="Chromosome 1"/>
</dbReference>
<dbReference type="PANTHER" id="PTHR33736">
    <property type="entry name" value="F-BOX PROTEIN-RELATED"/>
    <property type="match status" value="1"/>
</dbReference>